<dbReference type="EMBL" id="RDQH01000331">
    <property type="protein sequence ID" value="RXH99955.1"/>
    <property type="molecule type" value="Genomic_DNA"/>
</dbReference>
<dbReference type="PANTHER" id="PTHR38353">
    <property type="entry name" value="TROPOMYOSIN"/>
    <property type="match status" value="1"/>
</dbReference>
<keyword evidence="1" id="KW-0175">Coiled coil</keyword>
<comment type="caution">
    <text evidence="2">The sequence shown here is derived from an EMBL/GenBank/DDBJ whole genome shotgun (WGS) entry which is preliminary data.</text>
</comment>
<sequence>MEEYLQYMKTLRSQMNDVEDQAAKVSVEEQMQLTTIQTLENDLNSAISEIKRFMEDIEQMKNAKGQVCSLILEKQRKIASLEADSSTLIQTLELIEQERINLSSKLIEKSTHYMKVREDVNAKLQLQQDWVYSHCTHMEPGEHGMVKDRFDEKEFQGKASFDNHLSMDNQGNDARKNLMNMLDSAKAKLDDILQMNSELVIENCKMKQAIEQVNLRESDFKPELRAMDIKTLEEEYDALLSDKAGETEYLKTLQDQIEKLRGISHVVICTCGEEYKVEVTVQTRTETKSSSFLATGT</sequence>
<dbReference type="AlphaFoldDB" id="A0A498JXM4"/>
<evidence type="ECO:0000256" key="1">
    <source>
        <dbReference type="SAM" id="Coils"/>
    </source>
</evidence>
<evidence type="ECO:0000313" key="3">
    <source>
        <dbReference type="Proteomes" id="UP000290289"/>
    </source>
</evidence>
<reference evidence="2 3" key="1">
    <citation type="submission" date="2018-10" db="EMBL/GenBank/DDBJ databases">
        <title>A high-quality apple genome assembly.</title>
        <authorList>
            <person name="Hu J."/>
        </authorList>
    </citation>
    <scope>NUCLEOTIDE SEQUENCE [LARGE SCALE GENOMIC DNA]</scope>
    <source>
        <strain evidence="3">cv. HFTH1</strain>
        <tissue evidence="2">Young leaf</tissue>
    </source>
</reference>
<name>A0A498JXM4_MALDO</name>
<dbReference type="Proteomes" id="UP000290289">
    <property type="component" value="Chromosome 5"/>
</dbReference>
<evidence type="ECO:0000313" key="2">
    <source>
        <dbReference type="EMBL" id="RXH99955.1"/>
    </source>
</evidence>
<accession>A0A498JXM4</accession>
<gene>
    <name evidence="2" type="ORF">DVH24_030446</name>
</gene>
<dbReference type="PANTHER" id="PTHR38353:SF2">
    <property type="entry name" value="TROPOMYOSIN"/>
    <property type="match status" value="1"/>
</dbReference>
<organism evidence="2 3">
    <name type="scientific">Malus domestica</name>
    <name type="common">Apple</name>
    <name type="synonym">Pyrus malus</name>
    <dbReference type="NCBI Taxonomy" id="3750"/>
    <lineage>
        <taxon>Eukaryota</taxon>
        <taxon>Viridiplantae</taxon>
        <taxon>Streptophyta</taxon>
        <taxon>Embryophyta</taxon>
        <taxon>Tracheophyta</taxon>
        <taxon>Spermatophyta</taxon>
        <taxon>Magnoliopsida</taxon>
        <taxon>eudicotyledons</taxon>
        <taxon>Gunneridae</taxon>
        <taxon>Pentapetalae</taxon>
        <taxon>rosids</taxon>
        <taxon>fabids</taxon>
        <taxon>Rosales</taxon>
        <taxon>Rosaceae</taxon>
        <taxon>Amygdaloideae</taxon>
        <taxon>Maleae</taxon>
        <taxon>Malus</taxon>
    </lineage>
</organism>
<keyword evidence="3" id="KW-1185">Reference proteome</keyword>
<proteinExistence type="predicted"/>
<protein>
    <submittedName>
        <fullName evidence="2">Uncharacterized protein</fullName>
    </submittedName>
</protein>
<feature type="coiled-coil region" evidence="1">
    <location>
        <begin position="1"/>
        <end position="98"/>
    </location>
</feature>